<reference evidence="1 2" key="1">
    <citation type="submission" date="2015-09" db="EMBL/GenBank/DDBJ databases">
        <authorList>
            <consortium name="Pathogen Informatics"/>
        </authorList>
    </citation>
    <scope>NUCLEOTIDE SEQUENCE [LARGE SCALE GENOMIC DNA]</scope>
    <source>
        <strain evidence="1 2">2789STDY5834878</strain>
    </source>
</reference>
<organism evidence="1 2">
    <name type="scientific">Lachnospira eligens</name>
    <dbReference type="NCBI Taxonomy" id="39485"/>
    <lineage>
        <taxon>Bacteria</taxon>
        <taxon>Bacillati</taxon>
        <taxon>Bacillota</taxon>
        <taxon>Clostridia</taxon>
        <taxon>Lachnospirales</taxon>
        <taxon>Lachnospiraceae</taxon>
        <taxon>Lachnospira</taxon>
    </lineage>
</organism>
<protein>
    <submittedName>
        <fullName evidence="1">Uncharacterized protein</fullName>
    </submittedName>
</protein>
<evidence type="ECO:0000313" key="1">
    <source>
        <dbReference type="EMBL" id="CUQ82637.1"/>
    </source>
</evidence>
<evidence type="ECO:0000313" key="2">
    <source>
        <dbReference type="Proteomes" id="UP000095780"/>
    </source>
</evidence>
<dbReference type="RefSeq" id="WP_172678253.1">
    <property type="nucleotide sequence ID" value="NZ_CABIXW010000003.1"/>
</dbReference>
<name>A0A174Z9V3_9FIRM</name>
<proteinExistence type="predicted"/>
<gene>
    <name evidence="1" type="ORF">ERS852492_01002</name>
</gene>
<accession>A0A174Z9V3</accession>
<dbReference type="Proteomes" id="UP000095780">
    <property type="component" value="Unassembled WGS sequence"/>
</dbReference>
<sequence length="55" mass="6474">MINSLEKVDIRNVPYHSTITEREIQVLRDFFTIRACIIIIRESVSILLNKDNNND</sequence>
<dbReference type="EMBL" id="CZBV01000003">
    <property type="protein sequence ID" value="CUQ82637.1"/>
    <property type="molecule type" value="Genomic_DNA"/>
</dbReference>
<dbReference type="AlphaFoldDB" id="A0A174Z9V3"/>